<dbReference type="Pfam" id="PF13635">
    <property type="entry name" value="DUF4143"/>
    <property type="match status" value="1"/>
</dbReference>
<evidence type="ECO:0000259" key="1">
    <source>
        <dbReference type="Pfam" id="PF13173"/>
    </source>
</evidence>
<comment type="caution">
    <text evidence="3">The sequence shown here is derived from an EMBL/GenBank/DDBJ whole genome shotgun (WGS) entry which is preliminary data.</text>
</comment>
<accession>A0ABX1SUU4</accession>
<dbReference type="EMBL" id="JAAIIJ010000002">
    <property type="protein sequence ID" value="NMN01596.1"/>
    <property type="molecule type" value="Genomic_DNA"/>
</dbReference>
<organism evidence="3 4">
    <name type="scientific">Bifidobacterium panos</name>
    <dbReference type="NCBI Taxonomy" id="2675321"/>
    <lineage>
        <taxon>Bacteria</taxon>
        <taxon>Bacillati</taxon>
        <taxon>Actinomycetota</taxon>
        <taxon>Actinomycetes</taxon>
        <taxon>Bifidobacteriales</taxon>
        <taxon>Bifidobacteriaceae</taxon>
        <taxon>Bifidobacterium</taxon>
    </lineage>
</organism>
<dbReference type="Proteomes" id="UP000553756">
    <property type="component" value="Unassembled WGS sequence"/>
</dbReference>
<evidence type="ECO:0000313" key="4">
    <source>
        <dbReference type="Proteomes" id="UP000553756"/>
    </source>
</evidence>
<reference evidence="3 4" key="1">
    <citation type="submission" date="2020-02" db="EMBL/GenBank/DDBJ databases">
        <title>Characterization of phylogenetic diversity of novel bifidobacterial species isolated in Czech ZOOs.</title>
        <authorList>
            <person name="Lugli G.A."/>
            <person name="Vera N.B."/>
            <person name="Ventura M."/>
        </authorList>
    </citation>
    <scope>NUCLEOTIDE SEQUENCE [LARGE SCALE GENOMIC DNA]</scope>
    <source>
        <strain evidence="3 4">DSM 109963</strain>
    </source>
</reference>
<dbReference type="RefSeq" id="WP_172143874.1">
    <property type="nucleotide sequence ID" value="NZ_JAAIIJ010000002.1"/>
</dbReference>
<dbReference type="SUPFAM" id="SSF52540">
    <property type="entry name" value="P-loop containing nucleoside triphosphate hydrolases"/>
    <property type="match status" value="1"/>
</dbReference>
<gene>
    <name evidence="3" type="ORF">G1C94_0217</name>
</gene>
<keyword evidence="4" id="KW-1185">Reference proteome</keyword>
<proteinExistence type="predicted"/>
<dbReference type="Pfam" id="PF13173">
    <property type="entry name" value="AAA_14"/>
    <property type="match status" value="1"/>
</dbReference>
<feature type="domain" description="DUF4143" evidence="2">
    <location>
        <begin position="225"/>
        <end position="387"/>
    </location>
</feature>
<name>A0ABX1SUU4_9BIFI</name>
<protein>
    <submittedName>
        <fullName evidence="3">ATPase</fullName>
    </submittedName>
</protein>
<evidence type="ECO:0000313" key="3">
    <source>
        <dbReference type="EMBL" id="NMN01596.1"/>
    </source>
</evidence>
<dbReference type="PANTHER" id="PTHR33295">
    <property type="entry name" value="ATPASE"/>
    <property type="match status" value="1"/>
</dbReference>
<dbReference type="PANTHER" id="PTHR33295:SF7">
    <property type="entry name" value="ATPASE"/>
    <property type="match status" value="1"/>
</dbReference>
<dbReference type="InterPro" id="IPR025420">
    <property type="entry name" value="DUF4143"/>
</dbReference>
<dbReference type="Gene3D" id="3.40.50.300">
    <property type="entry name" value="P-loop containing nucleotide triphosphate hydrolases"/>
    <property type="match status" value="1"/>
</dbReference>
<dbReference type="CDD" id="cd00009">
    <property type="entry name" value="AAA"/>
    <property type="match status" value="1"/>
</dbReference>
<evidence type="ECO:0000259" key="2">
    <source>
        <dbReference type="Pfam" id="PF13635"/>
    </source>
</evidence>
<sequence>MLRRRAYQQLLEWKRLKTKQGLLIMGARQVGKTTLVRQFAQEQYETLAEVNFIETPNAVETVSRASGAADLRLRLSVLAGVEIVPGKTLLFLDEIQACQDMLTWLKFLSGDQGLDVILSGSMLGVDLFNVRSIPVGFMQSMTMYPLDFLEFCEANGLPESAMRQMGECFAERTPVPDYLHDRLLDLWYKYLLVGGMPDAVQTFVGTSDIHAVRNVQRDIYTTYEYDITKYVDNPVERRHIKTIYEMIVNQLNAQNKRFKFTKLGPNARFAHMQTAFDWLGYAGIALPTLKVTEPRYPLAEHADSSSFKLYMNDVGLLTSLLMRDVDVQILNRRSSMNYGSIFENAAAQELLASGFELFYYNQGNIGEVDFLLQDALGEVSLCEIKSGKDYTRHNAMNNLLATRNYDFAHAYVFHDGNVRVDGKFEYLPIYMLSCVSDAATVRV</sequence>
<feature type="domain" description="AAA" evidence="1">
    <location>
        <begin position="21"/>
        <end position="152"/>
    </location>
</feature>
<dbReference type="InterPro" id="IPR027417">
    <property type="entry name" value="P-loop_NTPase"/>
</dbReference>
<dbReference type="InterPro" id="IPR041682">
    <property type="entry name" value="AAA_14"/>
</dbReference>